<dbReference type="Proteomes" id="UP001479933">
    <property type="component" value="Chromosome"/>
</dbReference>
<reference evidence="1 2" key="1">
    <citation type="journal article" date="2023" name="Virus Evol.">
        <title>Computational host range prediction-The good, the bad, and the ugly.</title>
        <authorList>
            <person name="Howell A.A."/>
            <person name="Versoza C.J."/>
            <person name="Pfeifer S.P."/>
        </authorList>
    </citation>
    <scope>NUCLEOTIDE SEQUENCE [LARGE SCALE GENOMIC DNA]</scope>
    <source>
        <strain evidence="1 2">1610/1b</strain>
    </source>
</reference>
<proteinExistence type="predicted"/>
<organism evidence="1 2">
    <name type="scientific">Gordonia hydrophobica</name>
    <dbReference type="NCBI Taxonomy" id="40516"/>
    <lineage>
        <taxon>Bacteria</taxon>
        <taxon>Bacillati</taxon>
        <taxon>Actinomycetota</taxon>
        <taxon>Actinomycetes</taxon>
        <taxon>Mycobacteriales</taxon>
        <taxon>Gordoniaceae</taxon>
        <taxon>Gordonia</taxon>
    </lineage>
</organism>
<dbReference type="RefSeq" id="WP_066171044.1">
    <property type="nucleotide sequence ID" value="NZ_CP136137.1"/>
</dbReference>
<dbReference type="EMBL" id="CP136137">
    <property type="protein sequence ID" value="WYY07886.1"/>
    <property type="molecule type" value="Genomic_DNA"/>
</dbReference>
<protein>
    <submittedName>
        <fullName evidence="1">Uncharacterized protein</fullName>
    </submittedName>
</protein>
<evidence type="ECO:0000313" key="1">
    <source>
        <dbReference type="EMBL" id="WYY07886.1"/>
    </source>
</evidence>
<keyword evidence="2" id="KW-1185">Reference proteome</keyword>
<sequence>MTPPPYMGRTFPETTSHYLTTGTDVLDSAGVEAALKAVTSKGYGPVAGAQLVLLCNEREADLISTWRRGLPSREATADEVAADANAVGPTAKYDFVLSASAPAYLTDETIVGRQAPSDFNGLPVFDSYGEAFVIKSELIPAGYVIAAATGGPNSEGNPIAIRQHPNAAYQGFREIPGAEQYPLINSYCQRSFGVGARHRGAAAVLQVTEDATYTAPTFAV</sequence>
<name>A0ABZ2U4U5_9ACTN</name>
<accession>A0ABZ2U4U5</accession>
<gene>
    <name evidence="1" type="ORF">RVF87_02025</name>
</gene>
<evidence type="ECO:0000313" key="2">
    <source>
        <dbReference type="Proteomes" id="UP001479933"/>
    </source>
</evidence>